<dbReference type="Proteomes" id="UP000007488">
    <property type="component" value="Chromosome"/>
</dbReference>
<dbReference type="EMBL" id="CP002547">
    <property type="protein sequence ID" value="ADY55543.1"/>
    <property type="molecule type" value="Genomic_DNA"/>
</dbReference>
<protein>
    <recommendedName>
        <fullName evidence="3">DUF2922 domain-containing protein</fullName>
    </recommendedName>
</protein>
<accession>F0SUQ0</accession>
<evidence type="ECO:0008006" key="3">
    <source>
        <dbReference type="Google" id="ProtNLM"/>
    </source>
</evidence>
<gene>
    <name evidence="1" type="ordered locus">Sgly_1227</name>
</gene>
<dbReference type="KEGG" id="sgy:Sgly_1227"/>
<reference evidence="1 2" key="1">
    <citation type="journal article" date="2011" name="Stand. Genomic Sci.">
        <title>Complete genome sequence of Syntrophobotulus glycolicus type strain (FlGlyR).</title>
        <authorList>
            <person name="Han C."/>
            <person name="Mwirichia R."/>
            <person name="Chertkov O."/>
            <person name="Held B."/>
            <person name="Lapidus A."/>
            <person name="Nolan M."/>
            <person name="Lucas S."/>
            <person name="Hammon N."/>
            <person name="Deshpande S."/>
            <person name="Cheng J.F."/>
            <person name="Tapia R."/>
            <person name="Goodwin L."/>
            <person name="Pitluck S."/>
            <person name="Huntemann M."/>
            <person name="Liolios K."/>
            <person name="Ivanova N."/>
            <person name="Pagani I."/>
            <person name="Mavromatis K."/>
            <person name="Ovchinikova G."/>
            <person name="Pati A."/>
            <person name="Chen A."/>
            <person name="Palaniappan K."/>
            <person name="Land M."/>
            <person name="Hauser L."/>
            <person name="Brambilla E.M."/>
            <person name="Rohde M."/>
            <person name="Spring S."/>
            <person name="Sikorski J."/>
            <person name="Goker M."/>
            <person name="Woyke T."/>
            <person name="Bristow J."/>
            <person name="Eisen J.A."/>
            <person name="Markowitz V."/>
            <person name="Hugenholtz P."/>
            <person name="Kyrpides N.C."/>
            <person name="Klenk H.P."/>
            <person name="Detter J.C."/>
        </authorList>
    </citation>
    <scope>NUCLEOTIDE SEQUENCE [LARGE SCALE GENOMIC DNA]</scope>
    <source>
        <strain evidence="2">DSM 8271 / FlGlyR</strain>
    </source>
</reference>
<dbReference type="STRING" id="645991.Sgly_1227"/>
<dbReference type="Pfam" id="PF11148">
    <property type="entry name" value="DUF2922"/>
    <property type="match status" value="1"/>
</dbReference>
<reference evidence="2" key="2">
    <citation type="submission" date="2011-02" db="EMBL/GenBank/DDBJ databases">
        <title>The complete genome of Syntrophobotulus glycolicus DSM 8271.</title>
        <authorList>
            <person name="Lucas S."/>
            <person name="Copeland A."/>
            <person name="Lapidus A."/>
            <person name="Bruce D."/>
            <person name="Goodwin L."/>
            <person name="Pitluck S."/>
            <person name="Kyrpides N."/>
            <person name="Mavromatis K."/>
            <person name="Pagani I."/>
            <person name="Ivanova N."/>
            <person name="Mikhailova N."/>
            <person name="Chertkov O."/>
            <person name="Held B."/>
            <person name="Detter J.C."/>
            <person name="Tapia R."/>
            <person name="Han C."/>
            <person name="Land M."/>
            <person name="Hauser L."/>
            <person name="Markowitz V."/>
            <person name="Cheng J.-F."/>
            <person name="Hugenholtz P."/>
            <person name="Woyke T."/>
            <person name="Wu D."/>
            <person name="Spring S."/>
            <person name="Schroeder M."/>
            <person name="Brambilla E."/>
            <person name="Klenk H.-P."/>
            <person name="Eisen J.A."/>
        </authorList>
    </citation>
    <scope>NUCLEOTIDE SEQUENCE [LARGE SCALE GENOMIC DNA]</scope>
    <source>
        <strain evidence="2">DSM 8271 / FlGlyR</strain>
    </source>
</reference>
<dbReference type="HOGENOM" id="CLU_181401_1_1_9"/>
<name>F0SUQ0_SYNGF</name>
<dbReference type="InterPro" id="IPR021321">
    <property type="entry name" value="DUF2922"/>
</dbReference>
<keyword evidence="2" id="KW-1185">Reference proteome</keyword>
<dbReference type="RefSeq" id="WP_013624413.1">
    <property type="nucleotide sequence ID" value="NC_015172.1"/>
</dbReference>
<dbReference type="AlphaFoldDB" id="F0SUQ0"/>
<evidence type="ECO:0000313" key="2">
    <source>
        <dbReference type="Proteomes" id="UP000007488"/>
    </source>
</evidence>
<evidence type="ECO:0000313" key="1">
    <source>
        <dbReference type="EMBL" id="ADY55543.1"/>
    </source>
</evidence>
<dbReference type="eggNOG" id="ENOG5033047">
    <property type="taxonomic scope" value="Bacteria"/>
</dbReference>
<proteinExistence type="predicted"/>
<sequence>MAVTTDRALRLSFTTAGGKTFSLTVPQPRQNIQAAEVLDVVNGLIAGGIFLPRQGALTGVKDIKVIETITDDLYDEPQG</sequence>
<organism evidence="1 2">
    <name type="scientific">Syntrophobotulus glycolicus (strain DSM 8271 / FlGlyR)</name>
    <dbReference type="NCBI Taxonomy" id="645991"/>
    <lineage>
        <taxon>Bacteria</taxon>
        <taxon>Bacillati</taxon>
        <taxon>Bacillota</taxon>
        <taxon>Clostridia</taxon>
        <taxon>Eubacteriales</taxon>
        <taxon>Desulfitobacteriaceae</taxon>
        <taxon>Syntrophobotulus</taxon>
    </lineage>
</organism>
<dbReference type="OrthoDB" id="9795264at2"/>